<sequence>MPRPPETPEVKTSKSLSYILRHGAEKEGLYIRSDGFIKLSDVLARPKLKGVAEEYVFQLVRDNTKQRFELFYGYDPSPPRPKKKPVQGKSKKQRQAEREAAVAGSVDGALFAPASEGVNKGSDSAEIDTLQTTLVATTLLDSKSPKSAEPPELPLVSVPVSSLNDEQSEPRGMWFIRATQGHSIQLDSTTHLTELHDDIESREKAGLIVHGTRWELWHLIKTDGLKRMMRQHIHLAPSLSGRITPRPSSTLYIYLSLPKLLNAKIPVYVSSNGVILTPGLEEGLGKLYWRKVVRQEGGKRIVVWDGIEEVEREETDEEKKEDNVLKRDVR</sequence>
<dbReference type="PANTHER" id="PTHR12684">
    <property type="entry name" value="PUTATIVE PHOSPHOTRANSFERASE"/>
    <property type="match status" value="1"/>
</dbReference>
<keyword evidence="9" id="KW-1185">Reference proteome</keyword>
<dbReference type="AlphaFoldDB" id="A0A1E3IU92"/>
<evidence type="ECO:0000313" key="8">
    <source>
        <dbReference type="EMBL" id="WVN87055.1"/>
    </source>
</evidence>
<dbReference type="GO" id="GO:0000215">
    <property type="term" value="F:tRNA 2'-phosphotransferase activity"/>
    <property type="evidence" value="ECO:0007669"/>
    <property type="project" value="UniProtKB-EC"/>
</dbReference>
<evidence type="ECO:0000256" key="3">
    <source>
        <dbReference type="ARBA" id="ARBA00012007"/>
    </source>
</evidence>
<dbReference type="KEGG" id="cdep:91086443"/>
<keyword evidence="4" id="KW-0808">Transferase</keyword>
<evidence type="ECO:0000256" key="1">
    <source>
        <dbReference type="ARBA" id="ARBA00003343"/>
    </source>
</evidence>
<comment type="similarity">
    <text evidence="2">Belongs to the KptA/TPT1 family.</text>
</comment>
<evidence type="ECO:0000313" key="9">
    <source>
        <dbReference type="Proteomes" id="UP000094043"/>
    </source>
</evidence>
<dbReference type="Gene3D" id="1.10.10.970">
    <property type="entry name" value="RNA 2'-phosphotransferase, Tpt1/KptA family, N-terminal domain"/>
    <property type="match status" value="1"/>
</dbReference>
<feature type="compositionally biased region" description="Basic residues" evidence="7">
    <location>
        <begin position="80"/>
        <end position="93"/>
    </location>
</feature>
<reference evidence="8" key="2">
    <citation type="journal article" date="2022" name="Elife">
        <title>Obligate sexual reproduction of a homothallic fungus closely related to the Cryptococcus pathogenic species complex.</title>
        <authorList>
            <person name="Passer A.R."/>
            <person name="Clancey S.A."/>
            <person name="Shea T."/>
            <person name="David-Palma M."/>
            <person name="Averette A.F."/>
            <person name="Boekhout T."/>
            <person name="Porcel B.M."/>
            <person name="Nowrousian M."/>
            <person name="Cuomo C.A."/>
            <person name="Sun S."/>
            <person name="Heitman J."/>
            <person name="Coelho M.A."/>
        </authorList>
    </citation>
    <scope>NUCLEOTIDE SEQUENCE</scope>
    <source>
        <strain evidence="8">CBS 7841</strain>
    </source>
</reference>
<reference evidence="8" key="3">
    <citation type="submission" date="2024-01" db="EMBL/GenBank/DDBJ databases">
        <authorList>
            <person name="Coelho M.A."/>
            <person name="David-Palma M."/>
            <person name="Shea T."/>
            <person name="Sun S."/>
            <person name="Cuomo C.A."/>
            <person name="Heitman J."/>
        </authorList>
    </citation>
    <scope>NUCLEOTIDE SEQUENCE</scope>
    <source>
        <strain evidence="8">CBS 7841</strain>
    </source>
</reference>
<dbReference type="Gene3D" id="3.20.170.30">
    <property type="match status" value="1"/>
</dbReference>
<dbReference type="PANTHER" id="PTHR12684:SF2">
    <property type="entry name" value="TRNA 2'-PHOSPHOTRANSFERASE 1"/>
    <property type="match status" value="1"/>
</dbReference>
<dbReference type="EC" id="2.7.1.160" evidence="3"/>
<protein>
    <recommendedName>
        <fullName evidence="3">2'-phosphotransferase</fullName>
        <ecNumber evidence="3">2.7.1.160</ecNumber>
    </recommendedName>
</protein>
<keyword evidence="5" id="KW-0520">NAD</keyword>
<evidence type="ECO:0000256" key="7">
    <source>
        <dbReference type="SAM" id="MobiDB-lite"/>
    </source>
</evidence>
<accession>A0A1E3IU92</accession>
<organism evidence="8 9">
    <name type="scientific">Cryptococcus depauperatus CBS 7841</name>
    <dbReference type="NCBI Taxonomy" id="1295531"/>
    <lineage>
        <taxon>Eukaryota</taxon>
        <taxon>Fungi</taxon>
        <taxon>Dikarya</taxon>
        <taxon>Basidiomycota</taxon>
        <taxon>Agaricomycotina</taxon>
        <taxon>Tremellomycetes</taxon>
        <taxon>Tremellales</taxon>
        <taxon>Cryptococcaceae</taxon>
        <taxon>Cryptococcus</taxon>
    </lineage>
</organism>
<dbReference type="Proteomes" id="UP000094043">
    <property type="component" value="Chromosome 2"/>
</dbReference>
<dbReference type="InterPro" id="IPR002745">
    <property type="entry name" value="Ptrans_KptA/Tpt1"/>
</dbReference>
<evidence type="ECO:0000256" key="5">
    <source>
        <dbReference type="ARBA" id="ARBA00023027"/>
    </source>
</evidence>
<feature type="region of interest" description="Disordered" evidence="7">
    <location>
        <begin position="72"/>
        <end position="102"/>
    </location>
</feature>
<dbReference type="EMBL" id="CP143785">
    <property type="protein sequence ID" value="WVN87055.1"/>
    <property type="molecule type" value="Genomic_DNA"/>
</dbReference>
<comment type="function">
    <text evidence="1">Catalyzes the last step of tRNA splicing, the transfer of the splice junction 2'-phosphate from ligated tRNA to NAD to produce ADP-ribose 1''-2'' cyclic phosphate.</text>
</comment>
<name>A0A1E3IU92_9TREE</name>
<evidence type="ECO:0000256" key="2">
    <source>
        <dbReference type="ARBA" id="ARBA00009836"/>
    </source>
</evidence>
<dbReference type="GO" id="GO:0006388">
    <property type="term" value="P:tRNA splicing, via endonucleolytic cleavage and ligation"/>
    <property type="evidence" value="ECO:0007669"/>
    <property type="project" value="TreeGrafter"/>
</dbReference>
<dbReference type="InterPro" id="IPR042080">
    <property type="entry name" value="RNA_2'-PTrans_N"/>
</dbReference>
<dbReference type="GeneID" id="91086443"/>
<dbReference type="SUPFAM" id="SSF56399">
    <property type="entry name" value="ADP-ribosylation"/>
    <property type="match status" value="2"/>
</dbReference>
<dbReference type="VEuPathDB" id="FungiDB:L203_01486"/>
<evidence type="ECO:0000256" key="4">
    <source>
        <dbReference type="ARBA" id="ARBA00022679"/>
    </source>
</evidence>
<gene>
    <name evidence="8" type="ORF">L203_102231</name>
</gene>
<reference evidence="8" key="1">
    <citation type="submission" date="2016-06" db="EMBL/GenBank/DDBJ databases">
        <authorList>
            <person name="Cuomo C."/>
            <person name="Litvintseva A."/>
            <person name="Heitman J."/>
            <person name="Chen Y."/>
            <person name="Sun S."/>
            <person name="Springer D."/>
            <person name="Dromer F."/>
            <person name="Young S."/>
            <person name="Zeng Q."/>
            <person name="Chapman S."/>
            <person name="Gujja S."/>
            <person name="Saif S."/>
            <person name="Birren B."/>
        </authorList>
    </citation>
    <scope>NUCLEOTIDE SEQUENCE</scope>
    <source>
        <strain evidence="8">CBS 7841</strain>
    </source>
</reference>
<evidence type="ECO:0000256" key="6">
    <source>
        <dbReference type="ARBA" id="ARBA00047949"/>
    </source>
</evidence>
<dbReference type="InterPro" id="IPR042081">
    <property type="entry name" value="RNA_2'-PTrans_C"/>
</dbReference>
<dbReference type="Pfam" id="PF01885">
    <property type="entry name" value="PTS_2-RNA"/>
    <property type="match status" value="1"/>
</dbReference>
<comment type="catalytic activity">
    <reaction evidence="6">
        <text>2'-phospho-[ligated tRNA] + NAD(+) = mature tRNA + ADP-alpha-D-ribose 1'',2''-cyclic phosphate + nicotinamide</text>
        <dbReference type="Rhea" id="RHEA:23324"/>
        <dbReference type="Rhea" id="RHEA-COMP:11106"/>
        <dbReference type="Rhea" id="RHEA-COMP:11107"/>
        <dbReference type="ChEBI" id="CHEBI:17154"/>
        <dbReference type="ChEBI" id="CHEBI:57540"/>
        <dbReference type="ChEBI" id="CHEBI:76596"/>
        <dbReference type="ChEBI" id="CHEBI:82883"/>
        <dbReference type="ChEBI" id="CHEBI:85027"/>
        <dbReference type="EC" id="2.7.1.160"/>
    </reaction>
</comment>
<proteinExistence type="inferred from homology"/>
<dbReference type="RefSeq" id="XP_066067755.1">
    <property type="nucleotide sequence ID" value="XM_066211658.1"/>
</dbReference>
<dbReference type="OrthoDB" id="419694at2759"/>